<gene>
    <name evidence="2" type="ORF">EK21DRAFT_114073</name>
</gene>
<dbReference type="Proteomes" id="UP000799777">
    <property type="component" value="Unassembled WGS sequence"/>
</dbReference>
<dbReference type="Gene3D" id="1.20.58.80">
    <property type="entry name" value="Phosphotransferase system, lactose/cellobiose-type IIA subunit"/>
    <property type="match status" value="1"/>
</dbReference>
<protein>
    <submittedName>
        <fullName evidence="2">Uncharacterized protein</fullName>
    </submittedName>
</protein>
<feature type="compositionally biased region" description="Basic and acidic residues" evidence="1">
    <location>
        <begin position="519"/>
        <end position="547"/>
    </location>
</feature>
<evidence type="ECO:0000256" key="1">
    <source>
        <dbReference type="SAM" id="MobiDB-lite"/>
    </source>
</evidence>
<feature type="region of interest" description="Disordered" evidence="1">
    <location>
        <begin position="168"/>
        <end position="196"/>
    </location>
</feature>
<feature type="region of interest" description="Disordered" evidence="1">
    <location>
        <begin position="418"/>
        <end position="466"/>
    </location>
</feature>
<feature type="compositionally biased region" description="Low complexity" evidence="1">
    <location>
        <begin position="89"/>
        <end position="110"/>
    </location>
</feature>
<dbReference type="AlphaFoldDB" id="A0A9P4H4P8"/>
<evidence type="ECO:0000313" key="2">
    <source>
        <dbReference type="EMBL" id="KAF2028153.1"/>
    </source>
</evidence>
<proteinExistence type="predicted"/>
<dbReference type="PANTHER" id="PTHR40130">
    <property type="entry name" value="EXPRESSED PROTEIN"/>
    <property type="match status" value="1"/>
</dbReference>
<reference evidence="2" key="1">
    <citation type="journal article" date="2020" name="Stud. Mycol.">
        <title>101 Dothideomycetes genomes: a test case for predicting lifestyles and emergence of pathogens.</title>
        <authorList>
            <person name="Haridas S."/>
            <person name="Albert R."/>
            <person name="Binder M."/>
            <person name="Bloem J."/>
            <person name="Labutti K."/>
            <person name="Salamov A."/>
            <person name="Andreopoulos B."/>
            <person name="Baker S."/>
            <person name="Barry K."/>
            <person name="Bills G."/>
            <person name="Bluhm B."/>
            <person name="Cannon C."/>
            <person name="Castanera R."/>
            <person name="Culley D."/>
            <person name="Daum C."/>
            <person name="Ezra D."/>
            <person name="Gonzalez J."/>
            <person name="Henrissat B."/>
            <person name="Kuo A."/>
            <person name="Liang C."/>
            <person name="Lipzen A."/>
            <person name="Lutzoni F."/>
            <person name="Magnuson J."/>
            <person name="Mondo S."/>
            <person name="Nolan M."/>
            <person name="Ohm R."/>
            <person name="Pangilinan J."/>
            <person name="Park H.-J."/>
            <person name="Ramirez L."/>
            <person name="Alfaro M."/>
            <person name="Sun H."/>
            <person name="Tritt A."/>
            <person name="Yoshinaga Y."/>
            <person name="Zwiers L.-H."/>
            <person name="Turgeon B."/>
            <person name="Goodwin S."/>
            <person name="Spatafora J."/>
            <person name="Crous P."/>
            <person name="Grigoriev I."/>
        </authorList>
    </citation>
    <scope>NUCLEOTIDE SEQUENCE</scope>
    <source>
        <strain evidence="2">CBS 110217</strain>
    </source>
</reference>
<feature type="region of interest" description="Disordered" evidence="1">
    <location>
        <begin position="519"/>
        <end position="571"/>
    </location>
</feature>
<dbReference type="PANTHER" id="PTHR40130:SF1">
    <property type="entry name" value="SPINDLE POLE BODY-ASSOCIATED PROTEIN CUT12 DOMAIN-CONTAINING PROTEIN"/>
    <property type="match status" value="1"/>
</dbReference>
<name>A0A9P4H4P8_9PLEO</name>
<sequence>MESAALTKAHEHVRTAATATFDNRVATAGQEHDFAASAFHEVVQDTHNSEALRILSLLEDHHRKLAGLIKEAPRKEKQSTTAQAPDNATKTSTSRSTTTISGSTSSPAPTSRRRLPQSSIASNLAEKRGIPTARRTTSGTAVSVAGAIGSREEQGATPVRDLLAQQSRRAEATKLKDASAPQKESQKAQPASPPAEDNFRRFYSAFGGVISAISAPLAFTSLPLNPTASTPAPEPPKEEKLSKAKPRTRSPEASRTVKSSVPDLASLISKPALRALREDGSAPLGPNESFYLVPGTASYASILQNKRDAQNAPLNPIDEGSGSLKGSSHEEFVDARETVGPPSPTKARHTRTRSGSGVTPQRSIPAGRGAGLKTMEELALENETLKVVIDKQAKRIQMWELNSQSSFNALAQSFRARTPGRMSSDPNALAHALSQGSGAVPAFPSPPIPSSQPTSPGFAPPTLQQDPDTARRIADLEAMLASQTAKCHDLMSNNEHLAKQSEKDRQIIGRYREQWEKLKAGARKKEVERRERRLAEVKAGEKAKDSESGEAGEEGEGDGDVEVDEPGFGKA</sequence>
<feature type="compositionally biased region" description="Basic and acidic residues" evidence="1">
    <location>
        <begin position="327"/>
        <end position="337"/>
    </location>
</feature>
<dbReference type="EMBL" id="ML978216">
    <property type="protein sequence ID" value="KAF2028153.1"/>
    <property type="molecule type" value="Genomic_DNA"/>
</dbReference>
<keyword evidence="3" id="KW-1185">Reference proteome</keyword>
<feature type="compositionally biased region" description="Acidic residues" evidence="1">
    <location>
        <begin position="548"/>
        <end position="565"/>
    </location>
</feature>
<feature type="region of interest" description="Disordered" evidence="1">
    <location>
        <begin position="69"/>
        <end position="141"/>
    </location>
</feature>
<feature type="region of interest" description="Disordered" evidence="1">
    <location>
        <begin position="311"/>
        <end position="369"/>
    </location>
</feature>
<organism evidence="2 3">
    <name type="scientific">Setomelanomma holmii</name>
    <dbReference type="NCBI Taxonomy" id="210430"/>
    <lineage>
        <taxon>Eukaryota</taxon>
        <taxon>Fungi</taxon>
        <taxon>Dikarya</taxon>
        <taxon>Ascomycota</taxon>
        <taxon>Pezizomycotina</taxon>
        <taxon>Dothideomycetes</taxon>
        <taxon>Pleosporomycetidae</taxon>
        <taxon>Pleosporales</taxon>
        <taxon>Pleosporineae</taxon>
        <taxon>Phaeosphaeriaceae</taxon>
        <taxon>Setomelanomma</taxon>
    </lineage>
</organism>
<dbReference type="OrthoDB" id="3197614at2759"/>
<evidence type="ECO:0000313" key="3">
    <source>
        <dbReference type="Proteomes" id="UP000799777"/>
    </source>
</evidence>
<feature type="compositionally biased region" description="Polar residues" evidence="1">
    <location>
        <begin position="353"/>
        <end position="362"/>
    </location>
</feature>
<feature type="compositionally biased region" description="Polar residues" evidence="1">
    <location>
        <begin position="79"/>
        <end position="88"/>
    </location>
</feature>
<feature type="region of interest" description="Disordered" evidence="1">
    <location>
        <begin position="226"/>
        <end position="262"/>
    </location>
</feature>
<feature type="compositionally biased region" description="Basic and acidic residues" evidence="1">
    <location>
        <begin position="168"/>
        <end position="177"/>
    </location>
</feature>
<accession>A0A9P4H4P8</accession>
<comment type="caution">
    <text evidence="2">The sequence shown here is derived from an EMBL/GenBank/DDBJ whole genome shotgun (WGS) entry which is preliminary data.</text>
</comment>